<feature type="region of interest" description="Disordered" evidence="9">
    <location>
        <begin position="648"/>
        <end position="680"/>
    </location>
</feature>
<dbReference type="PRINTS" id="PR02031">
    <property type="entry name" value="CYSSERRICHNP"/>
</dbReference>
<organism evidence="11 12">
    <name type="scientific">Pristionchus fissidentatus</name>
    <dbReference type="NCBI Taxonomy" id="1538716"/>
    <lineage>
        <taxon>Eukaryota</taxon>
        <taxon>Metazoa</taxon>
        <taxon>Ecdysozoa</taxon>
        <taxon>Nematoda</taxon>
        <taxon>Chromadorea</taxon>
        <taxon>Rhabditida</taxon>
        <taxon>Rhabditina</taxon>
        <taxon>Diplogasteromorpha</taxon>
        <taxon>Diplogasteroidea</taxon>
        <taxon>Neodiplogasteridae</taxon>
        <taxon>Pristionchus</taxon>
    </lineage>
</organism>
<dbReference type="GO" id="GO:0043565">
    <property type="term" value="F:sequence-specific DNA binding"/>
    <property type="evidence" value="ECO:0007669"/>
    <property type="project" value="TreeGrafter"/>
</dbReference>
<gene>
    <name evidence="11" type="ORF">PFISCL1PPCAC_22382</name>
</gene>
<keyword evidence="3" id="KW-0053">Apoptosis</keyword>
<proteinExistence type="inferred from homology"/>
<dbReference type="GO" id="GO:0006915">
    <property type="term" value="P:apoptotic process"/>
    <property type="evidence" value="ECO:0007669"/>
    <property type="project" value="UniProtKB-KW"/>
</dbReference>
<sequence length="907" mass="96937">VVPSGAETEKKRVALPPVPPRRTLVPSASVACLRGSGDGTETPRQSRPVLAPSPSTSAIRVRPASPSRTAKINSGLLRSYSSVVVGGAASAAAEPTVAAAAAAGPPESPSKRGRSVIAAPRLPPKPTRNSTVPVGGQESAVISVAAIVLEQSVEQTVQTPDASIGRPQRTRLAPSPSESSLKKRPPTPRIPRSASSSELSIDKRGGDQSTVLPKDTVPTKRERVPSSPGKERQAPPASPLTRGLKRRLESGTSPDIQKAAVAEPPTMDPRCATVVTSVSKLPSASFFLRDNIVISDVATPPPMVVRGNGPGVGITLAKITPETTPKTARRSKKMRRLELENGDVDDEARDLALENAAKTKPRPRSSPCKMAAKYADDERNYYAASADAEMGEGSDLPGPSNPFNCNIIPLIFPPAPPISSIKKEREDEDEIEQRSRRSIHFRDVHIFLFGRDQGFHAVPSEGELCLGMEAVHHDEERYRLDRGEDERMEVERGGMYGGDDEELSPGEIRPLNGARMPAQSSPRRPPLGEKSTIRHIEPLTSKHRSRLLKMSGVKIVRDPVATENENIRQGRRECGCSCPGGRCLPDVCECSIEGIFCQVDTISPLFPCKCKADTCRNTTGRVEFSTQHVYEHYQMTFMRMRAIERLGDDTRGSPTLTRFDDPDEGPRHNATSYLETPPPAIYQSPSVRGESSLSSAEIAQSAEEEEKVVTPALLPAPQSLCTPPMQQMQLGGGARGAAALAGGSRDLMGDAPHPRFPVTPVYKKYAAGGGGEKTEGKEMSLARMAIFQSASSANLAPATVSPSLRPVTVTPAVRPVIVTSSVRPATVPSDDNIAIDDEPEAEVDLDVSMDTSSNYATPPEGRSPATVSLQSSPATVARATAPAEPTPHALPSPRTSPRKFGLFPSLM</sequence>
<dbReference type="InterPro" id="IPR023260">
    <property type="entry name" value="Cys/Ser-rich_nuc_prot"/>
</dbReference>
<comment type="subcellular location">
    <subcellularLocation>
        <location evidence="1">Nucleus</location>
    </subcellularLocation>
</comment>
<evidence type="ECO:0000256" key="5">
    <source>
        <dbReference type="ARBA" id="ARBA00023125"/>
    </source>
</evidence>
<evidence type="ECO:0000313" key="12">
    <source>
        <dbReference type="Proteomes" id="UP001432322"/>
    </source>
</evidence>
<evidence type="ECO:0000313" key="11">
    <source>
        <dbReference type="EMBL" id="GMT31085.1"/>
    </source>
</evidence>
<reference evidence="11" key="1">
    <citation type="submission" date="2023-10" db="EMBL/GenBank/DDBJ databases">
        <title>Genome assembly of Pristionchus species.</title>
        <authorList>
            <person name="Yoshida K."/>
            <person name="Sommer R.J."/>
        </authorList>
    </citation>
    <scope>NUCLEOTIDE SEQUENCE</scope>
    <source>
        <strain evidence="11">RS5133</strain>
    </source>
</reference>
<evidence type="ECO:0000256" key="8">
    <source>
        <dbReference type="ARBA" id="ARBA00023242"/>
    </source>
</evidence>
<feature type="non-terminal residue" evidence="11">
    <location>
        <position position="1"/>
    </location>
</feature>
<keyword evidence="6" id="KW-0010">Activator</keyword>
<keyword evidence="5" id="KW-0238">DNA-binding</keyword>
<feature type="domain" description="Cysteine/serine-rich nuclear protein N-terminal" evidence="10">
    <location>
        <begin position="435"/>
        <end position="641"/>
    </location>
</feature>
<dbReference type="AlphaFoldDB" id="A0AAV5WHF9"/>
<feature type="region of interest" description="Disordered" evidence="9">
    <location>
        <begin position="156"/>
        <end position="266"/>
    </location>
</feature>
<dbReference type="EMBL" id="BTSY01000005">
    <property type="protein sequence ID" value="GMT31085.1"/>
    <property type="molecule type" value="Genomic_DNA"/>
</dbReference>
<accession>A0AAV5WHF9</accession>
<feature type="region of interest" description="Disordered" evidence="9">
    <location>
        <begin position="1"/>
        <end position="67"/>
    </location>
</feature>
<feature type="region of interest" description="Disordered" evidence="9">
    <location>
        <begin position="850"/>
        <end position="907"/>
    </location>
</feature>
<feature type="region of interest" description="Disordered" evidence="9">
    <location>
        <begin position="91"/>
        <end position="135"/>
    </location>
</feature>
<keyword evidence="12" id="KW-1185">Reference proteome</keyword>
<feature type="compositionally biased region" description="Basic and acidic residues" evidence="9">
    <location>
        <begin position="217"/>
        <end position="233"/>
    </location>
</feature>
<keyword evidence="7" id="KW-0804">Transcription</keyword>
<dbReference type="Pfam" id="PF16019">
    <property type="entry name" value="CSRNP_N"/>
    <property type="match status" value="1"/>
</dbReference>
<keyword evidence="8" id="KW-0539">Nucleus</keyword>
<evidence type="ECO:0000256" key="2">
    <source>
        <dbReference type="ARBA" id="ARBA00008548"/>
    </source>
</evidence>
<feature type="compositionally biased region" description="Low complexity" evidence="9">
    <location>
        <begin position="91"/>
        <end position="105"/>
    </location>
</feature>
<evidence type="ECO:0000256" key="4">
    <source>
        <dbReference type="ARBA" id="ARBA00023015"/>
    </source>
</evidence>
<dbReference type="GO" id="GO:0000981">
    <property type="term" value="F:DNA-binding transcription factor activity, RNA polymerase II-specific"/>
    <property type="evidence" value="ECO:0007669"/>
    <property type="project" value="TreeGrafter"/>
</dbReference>
<feature type="compositionally biased region" description="Polar residues" evidence="9">
    <location>
        <begin position="865"/>
        <end position="874"/>
    </location>
</feature>
<dbReference type="PANTHER" id="PTHR13580">
    <property type="entry name" value="TGF-BETA INDUCED APOPTOSIS PROTEIN"/>
    <property type="match status" value="1"/>
</dbReference>
<name>A0AAV5WHF9_9BILA</name>
<comment type="caution">
    <text evidence="11">The sequence shown here is derived from an EMBL/GenBank/DDBJ whole genome shotgun (WGS) entry which is preliminary data.</text>
</comment>
<evidence type="ECO:0000256" key="3">
    <source>
        <dbReference type="ARBA" id="ARBA00022703"/>
    </source>
</evidence>
<dbReference type="GO" id="GO:0005634">
    <property type="term" value="C:nucleus"/>
    <property type="evidence" value="ECO:0007669"/>
    <property type="project" value="UniProtKB-SubCell"/>
</dbReference>
<evidence type="ECO:0000259" key="10">
    <source>
        <dbReference type="Pfam" id="PF16019"/>
    </source>
</evidence>
<dbReference type="Proteomes" id="UP001432322">
    <property type="component" value="Unassembled WGS sequence"/>
</dbReference>
<evidence type="ECO:0000256" key="1">
    <source>
        <dbReference type="ARBA" id="ARBA00004123"/>
    </source>
</evidence>
<feature type="compositionally biased region" description="Basic and acidic residues" evidence="9">
    <location>
        <begin position="658"/>
        <end position="667"/>
    </location>
</feature>
<evidence type="ECO:0000256" key="6">
    <source>
        <dbReference type="ARBA" id="ARBA00023159"/>
    </source>
</evidence>
<comment type="similarity">
    <text evidence="2">Belongs to the AXUD1 family.</text>
</comment>
<protein>
    <recommendedName>
        <fullName evidence="10">Cysteine/serine-rich nuclear protein N-terminal domain-containing protein</fullName>
    </recommendedName>
</protein>
<keyword evidence="4" id="KW-0805">Transcription regulation</keyword>
<evidence type="ECO:0000256" key="7">
    <source>
        <dbReference type="ARBA" id="ARBA00023163"/>
    </source>
</evidence>
<dbReference type="PANTHER" id="PTHR13580:SF9">
    <property type="entry name" value="AXIN1 UP-REGULATED 1, ISOFORM A"/>
    <property type="match status" value="1"/>
</dbReference>
<dbReference type="InterPro" id="IPR031972">
    <property type="entry name" value="CSRNP_N"/>
</dbReference>
<evidence type="ECO:0000256" key="9">
    <source>
        <dbReference type="SAM" id="MobiDB-lite"/>
    </source>
</evidence>